<evidence type="ECO:0000313" key="2">
    <source>
        <dbReference type="Proteomes" id="UP001065298"/>
    </source>
</evidence>
<sequence length="634" mass="70803">MPSHIESLPNELFEPILLDLSLLDVARLNQSSKPLNKSLDGYLLRLPTATSRLMRWGCQNGERWAIEKALAHGADITLVEVGPIVSSTICLAARRHQYETIKFLLESGARINPGGVDHRQERALKKRLFEPRNPKLLQLFLELGAGDQIPNLQEGLDDVLLRCVRLGLDHEICQQWMDLGANPASLPGKTDDPQSPFSMAVLSGSLPLAQLLLPPDANLGVPNDTLLFELPRFAYADLHPWHSIPILAAARSMATTGKTDMMEALLDMGGNINLSVKCHLSAFGLPKHDPHPVNPLLTYVLSLDTNQDLGAMKVTPAQGIKYLLEKGAKLDKPRPKGDDYSLYSPHSSAVIPLISLLWEKHKGLKCLLNDEMFAAFRVLIENGGAKDAVSTFIVPLDPGYYRGPYRRRVYGRRQTGNGKDPLTDDEYRVLMERWGVLLDLILRDENFEIGLLVEINDLFLDFIKGVFSTTLHLTIDVTEESPTNDLYEFIDESHPTTIQKLVEKGASLDRKSAMGPSYADALKRGGSTLLKDIFEQADISRDSYYLPQWPPWARLGNNLQAARQRSFIAMLVAMGARPFLNTPEPTTHSPPAYKKLRAAFMGEIVEAEKLLWNPRCEFLWDGSWEESDTDMNDG</sequence>
<reference evidence="1" key="1">
    <citation type="submission" date="2022-06" db="EMBL/GenBank/DDBJ databases">
        <title>Fusarium solani species complex genomes reveal bases of compartmentalisation and animal pathogenesis.</title>
        <authorList>
            <person name="Tsai I.J."/>
        </authorList>
    </citation>
    <scope>NUCLEOTIDE SEQUENCE</scope>
    <source>
        <strain evidence="1">Fu6.1</strain>
    </source>
</reference>
<accession>A0ACC0QHW4</accession>
<gene>
    <name evidence="1" type="ORF">NCS57_01295400</name>
</gene>
<dbReference type="EMBL" id="CM046513">
    <property type="protein sequence ID" value="KAI8652319.1"/>
    <property type="molecule type" value="Genomic_DNA"/>
</dbReference>
<protein>
    <submittedName>
        <fullName evidence="1">Uncharacterized protein</fullName>
    </submittedName>
</protein>
<dbReference type="Proteomes" id="UP001065298">
    <property type="component" value="Chromosome 11"/>
</dbReference>
<proteinExistence type="predicted"/>
<keyword evidence="2" id="KW-1185">Reference proteome</keyword>
<evidence type="ECO:0000313" key="1">
    <source>
        <dbReference type="EMBL" id="KAI8652319.1"/>
    </source>
</evidence>
<comment type="caution">
    <text evidence="1">The sequence shown here is derived from an EMBL/GenBank/DDBJ whole genome shotgun (WGS) entry which is preliminary data.</text>
</comment>
<organism evidence="1 2">
    <name type="scientific">Fusarium keratoplasticum</name>
    <dbReference type="NCBI Taxonomy" id="1328300"/>
    <lineage>
        <taxon>Eukaryota</taxon>
        <taxon>Fungi</taxon>
        <taxon>Dikarya</taxon>
        <taxon>Ascomycota</taxon>
        <taxon>Pezizomycotina</taxon>
        <taxon>Sordariomycetes</taxon>
        <taxon>Hypocreomycetidae</taxon>
        <taxon>Hypocreales</taxon>
        <taxon>Nectriaceae</taxon>
        <taxon>Fusarium</taxon>
        <taxon>Fusarium solani species complex</taxon>
    </lineage>
</organism>
<name>A0ACC0QHW4_9HYPO</name>